<name>A0A563W3H6_9CYAN</name>
<dbReference type="AlphaFoldDB" id="A0A563W3H6"/>
<proteinExistence type="predicted"/>
<sequence>MGKSGEVTTLEKKEWNGKKELVYRYRYTNKIPLKDGDDSLQVNWCEVTIINQETEEITYKNSFITNHNISDGNVEKIVKAGRSRWKIENESNNVLKNHGDNLEHNFGHGQNNLCEMLLSLNLLAF</sequence>
<dbReference type="Proteomes" id="UP000320055">
    <property type="component" value="Unassembled WGS sequence"/>
</dbReference>
<dbReference type="EMBL" id="CAACVJ010000663">
    <property type="protein sequence ID" value="VEP18113.1"/>
    <property type="molecule type" value="Genomic_DNA"/>
</dbReference>
<keyword evidence="2" id="KW-1185">Reference proteome</keyword>
<evidence type="ECO:0000313" key="2">
    <source>
        <dbReference type="Proteomes" id="UP000320055"/>
    </source>
</evidence>
<gene>
    <name evidence="1" type="ORF">H1P_6960004</name>
</gene>
<reference evidence="1 2" key="1">
    <citation type="submission" date="2019-01" db="EMBL/GenBank/DDBJ databases">
        <authorList>
            <person name="Brito A."/>
        </authorList>
    </citation>
    <scope>NUCLEOTIDE SEQUENCE [LARGE SCALE GENOMIC DNA]</scope>
    <source>
        <strain evidence="1">1</strain>
    </source>
</reference>
<organism evidence="1 2">
    <name type="scientific">Hyella patelloides LEGE 07179</name>
    <dbReference type="NCBI Taxonomy" id="945734"/>
    <lineage>
        <taxon>Bacteria</taxon>
        <taxon>Bacillati</taxon>
        <taxon>Cyanobacteriota</taxon>
        <taxon>Cyanophyceae</taxon>
        <taxon>Pleurocapsales</taxon>
        <taxon>Hyellaceae</taxon>
        <taxon>Hyella</taxon>
    </lineage>
</organism>
<evidence type="ECO:0000313" key="1">
    <source>
        <dbReference type="EMBL" id="VEP18113.1"/>
    </source>
</evidence>
<protein>
    <submittedName>
        <fullName evidence="1">Transposase</fullName>
    </submittedName>
</protein>
<accession>A0A563W3H6</accession>